<dbReference type="InterPro" id="IPR047955">
    <property type="entry name" value="DrmC-like"/>
</dbReference>
<dbReference type="NCBIfam" id="NF038319">
    <property type="entry name" value="DISARM_DrmC_I"/>
    <property type="match status" value="1"/>
</dbReference>
<dbReference type="Pfam" id="PF13091">
    <property type="entry name" value="PLDc_2"/>
    <property type="match status" value="1"/>
</dbReference>
<evidence type="ECO:0000313" key="3">
    <source>
        <dbReference type="Proteomes" id="UP000233783"/>
    </source>
</evidence>
<dbReference type="Gene3D" id="3.30.870.10">
    <property type="entry name" value="Endonuclease Chain A"/>
    <property type="match status" value="1"/>
</dbReference>
<dbReference type="SMART" id="SM00155">
    <property type="entry name" value="PLDc"/>
    <property type="match status" value="1"/>
</dbReference>
<dbReference type="SUPFAM" id="SSF56024">
    <property type="entry name" value="Phospholipase D/nuclease"/>
    <property type="match status" value="1"/>
</dbReference>
<gene>
    <name evidence="2" type="ORF">CQR56_1526</name>
</gene>
<organism evidence="2 3">
    <name type="scientific">Bifidobacterium pseudolongum subsp. globosum</name>
    <dbReference type="NCBI Taxonomy" id="1690"/>
    <lineage>
        <taxon>Bacteria</taxon>
        <taxon>Bacillati</taxon>
        <taxon>Actinomycetota</taxon>
        <taxon>Actinomycetes</taxon>
        <taxon>Bifidobacteriales</taxon>
        <taxon>Bifidobacteriaceae</taxon>
        <taxon>Bifidobacterium</taxon>
    </lineage>
</organism>
<protein>
    <submittedName>
        <fullName evidence="2">Phospholipase</fullName>
    </submittedName>
</protein>
<comment type="caution">
    <text evidence="2">The sequence shown here is derived from an EMBL/GenBank/DDBJ whole genome shotgun (WGS) entry which is preliminary data.</text>
</comment>
<dbReference type="GO" id="GO:0030572">
    <property type="term" value="F:phosphatidyltransferase activity"/>
    <property type="evidence" value="ECO:0007669"/>
    <property type="project" value="UniProtKB-ARBA"/>
</dbReference>
<dbReference type="PANTHER" id="PTHR21248:SF22">
    <property type="entry name" value="PHOSPHOLIPASE D"/>
    <property type="match status" value="1"/>
</dbReference>
<dbReference type="GO" id="GO:0032049">
    <property type="term" value="P:cardiolipin biosynthetic process"/>
    <property type="evidence" value="ECO:0007669"/>
    <property type="project" value="UniProtKB-ARBA"/>
</dbReference>
<dbReference type="InterPro" id="IPR001736">
    <property type="entry name" value="PLipase_D/transphosphatidylase"/>
</dbReference>
<accession>A0A2N3QS46</accession>
<dbReference type="AlphaFoldDB" id="A0A2N3QS46"/>
<proteinExistence type="predicted"/>
<dbReference type="EMBL" id="PCHB01000017">
    <property type="protein sequence ID" value="PKU94622.1"/>
    <property type="molecule type" value="Genomic_DNA"/>
</dbReference>
<name>A0A2N3QS46_9BIFI</name>
<feature type="domain" description="PLD phosphodiesterase" evidence="1">
    <location>
        <begin position="190"/>
        <end position="217"/>
    </location>
</feature>
<dbReference type="Proteomes" id="UP000233783">
    <property type="component" value="Unassembled WGS sequence"/>
</dbReference>
<reference evidence="2 3" key="1">
    <citation type="submission" date="2017-10" db="EMBL/GenBank/DDBJ databases">
        <title>Bifidobacterium genomics.</title>
        <authorList>
            <person name="Lugli G.A."/>
            <person name="Milani C."/>
            <person name="Mancabelli L."/>
        </authorList>
    </citation>
    <scope>NUCLEOTIDE SEQUENCE [LARGE SCALE GENOMIC DNA]</scope>
    <source>
        <strain evidence="2 3">1744B</strain>
    </source>
</reference>
<dbReference type="RefSeq" id="WP_165364825.1">
    <property type="nucleotide sequence ID" value="NZ_PCHB01000017.1"/>
</dbReference>
<dbReference type="PROSITE" id="PS50035">
    <property type="entry name" value="PLD"/>
    <property type="match status" value="1"/>
</dbReference>
<dbReference type="InterPro" id="IPR025202">
    <property type="entry name" value="PLD-like_dom"/>
</dbReference>
<evidence type="ECO:0000259" key="1">
    <source>
        <dbReference type="PROSITE" id="PS50035"/>
    </source>
</evidence>
<evidence type="ECO:0000313" key="2">
    <source>
        <dbReference type="EMBL" id="PKU94622.1"/>
    </source>
</evidence>
<sequence>MGNKESQEAAIALGRFLTDIEARGIAERLDAGRTLTQALSCVAKPRQARVRELMDRIAPSTDPGCRRERLLALRAIEGARTEAARIRTVWTAPHGLAKTGELNSSRDRLIDGAERSIVCSTYNFQRSSALWNALARASSRPGIEVRIYVDAEANREEHDGCRNDHSTPRDIAAAFPGARVFETVPDGNGRPYRNHAKFLSIDQHVLLVTSANFSLSAEERNIELGLRIDDAHLAKSVEDQMRQFEHILYQRVQPE</sequence>
<dbReference type="PANTHER" id="PTHR21248">
    <property type="entry name" value="CARDIOLIPIN SYNTHASE"/>
    <property type="match status" value="1"/>
</dbReference>